<dbReference type="EMBL" id="SJJZ01000001">
    <property type="protein sequence ID" value="TCC11885.1"/>
    <property type="molecule type" value="Genomic_DNA"/>
</dbReference>
<evidence type="ECO:0000256" key="2">
    <source>
        <dbReference type="SAM" id="Phobius"/>
    </source>
</evidence>
<dbReference type="AlphaFoldDB" id="A0A4R0HKE4"/>
<keyword evidence="2" id="KW-0812">Transmembrane</keyword>
<name>A0A4R0HKE4_9ACTN</name>
<dbReference type="OrthoDB" id="4428031at2"/>
<dbReference type="PROSITE" id="PS51257">
    <property type="entry name" value="PROKAR_LIPOPROTEIN"/>
    <property type="match status" value="1"/>
</dbReference>
<reference evidence="4 5" key="1">
    <citation type="submission" date="2019-02" db="EMBL/GenBank/DDBJ databases">
        <title>Kribbella capetownensis sp. nov. and Kribbella speibonae sp. nov., isolated from soil.</title>
        <authorList>
            <person name="Curtis S.M."/>
            <person name="Norton I."/>
            <person name="Everest G.J."/>
            <person name="Meyers P.R."/>
        </authorList>
    </citation>
    <scope>NUCLEOTIDE SEQUENCE [LARGE SCALE GENOMIC DNA]</scope>
    <source>
        <strain evidence="4 5">KCTC 29219</strain>
    </source>
</reference>
<protein>
    <recommendedName>
        <fullName evidence="3">DUF8175 domain-containing protein</fullName>
    </recommendedName>
</protein>
<evidence type="ECO:0000259" key="3">
    <source>
        <dbReference type="Pfam" id="PF26526"/>
    </source>
</evidence>
<dbReference type="RefSeq" id="WP_131336949.1">
    <property type="nucleotide sequence ID" value="NZ_SJJZ01000001.1"/>
</dbReference>
<organism evidence="4 5">
    <name type="scientific">Kribbella soli</name>
    <dbReference type="NCBI Taxonomy" id="1124743"/>
    <lineage>
        <taxon>Bacteria</taxon>
        <taxon>Bacillati</taxon>
        <taxon>Actinomycetota</taxon>
        <taxon>Actinomycetes</taxon>
        <taxon>Propionibacteriales</taxon>
        <taxon>Kribbellaceae</taxon>
        <taxon>Kribbella</taxon>
    </lineage>
</organism>
<keyword evidence="5" id="KW-1185">Reference proteome</keyword>
<dbReference type="InterPro" id="IPR058488">
    <property type="entry name" value="DUF8175"/>
</dbReference>
<feature type="domain" description="DUF8175" evidence="3">
    <location>
        <begin position="71"/>
        <end position="258"/>
    </location>
</feature>
<feature type="transmembrane region" description="Helical" evidence="2">
    <location>
        <begin position="12"/>
        <end position="35"/>
    </location>
</feature>
<gene>
    <name evidence="4" type="ORF">E0H45_11815</name>
</gene>
<evidence type="ECO:0000313" key="5">
    <source>
        <dbReference type="Proteomes" id="UP000292346"/>
    </source>
</evidence>
<proteinExistence type="predicted"/>
<keyword evidence="2" id="KW-1133">Transmembrane helix</keyword>
<accession>A0A4R0HKE4</accession>
<comment type="caution">
    <text evidence="4">The sequence shown here is derived from an EMBL/GenBank/DDBJ whole genome shotgun (WGS) entry which is preliminary data.</text>
</comment>
<dbReference type="Proteomes" id="UP000292346">
    <property type="component" value="Unassembled WGS sequence"/>
</dbReference>
<dbReference type="Pfam" id="PF26526">
    <property type="entry name" value="DUF8175"/>
    <property type="match status" value="1"/>
</dbReference>
<evidence type="ECO:0000256" key="1">
    <source>
        <dbReference type="SAM" id="MobiDB-lite"/>
    </source>
</evidence>
<feature type="region of interest" description="Disordered" evidence="1">
    <location>
        <begin position="51"/>
        <end position="103"/>
    </location>
</feature>
<evidence type="ECO:0000313" key="4">
    <source>
        <dbReference type="EMBL" id="TCC11885.1"/>
    </source>
</evidence>
<keyword evidence="2" id="KW-0472">Membrane</keyword>
<sequence length="263" mass="27049">MSKDKDEKSPNGAGFIAACIVVGAVLICGIVIIFAGGGRSTHAIAAAPQPVDAASAQPTDEPASAPATPDAGPAQTNSSGGERRTGSCGLPAGDQAVPAETPAVDGWEVSRRVVVPRSSTYGPGTTDSDGFRHCFAHSPTGAVYAAYSAIAAIADQNKLVPTVKKLMVPGAATDSLLRQAGRDESSSGTSTVQVVGYRVIDAGPDRVSLMLAMPVESVYMSANLTLVWHQGDWRLQPPPPGEAVGAPFSQHRDLSDFVKWSGI</sequence>